<dbReference type="Proteomes" id="UP000248021">
    <property type="component" value="Unassembled WGS sequence"/>
</dbReference>
<organism evidence="1 2">
    <name type="scientific">Chelatococcus asaccharovorans</name>
    <dbReference type="NCBI Taxonomy" id="28210"/>
    <lineage>
        <taxon>Bacteria</taxon>
        <taxon>Pseudomonadati</taxon>
        <taxon>Pseudomonadota</taxon>
        <taxon>Alphaproteobacteria</taxon>
        <taxon>Hyphomicrobiales</taxon>
        <taxon>Chelatococcaceae</taxon>
        <taxon>Chelatococcus</taxon>
    </lineage>
</organism>
<sequence length="113" mass="12793">MGIEADRFGQLKELDDIDATAAGFDSGNDGLVSAERFGQIGLAHAGFPALVDDELNQTQMPWRAKRFLHMPCRSLTKPADQLNRNTDNQKIWLALARRIPAWILDCWRTDIQR</sequence>
<keyword evidence="2" id="KW-1185">Reference proteome</keyword>
<accession>A0A2V3UG15</accession>
<reference evidence="1 2" key="1">
    <citation type="submission" date="2018-05" db="EMBL/GenBank/DDBJ databases">
        <title>Genomic Encyclopedia of Type Strains, Phase IV (KMG-IV): sequencing the most valuable type-strain genomes for metagenomic binning, comparative biology and taxonomic classification.</title>
        <authorList>
            <person name="Goeker M."/>
        </authorList>
    </citation>
    <scope>NUCLEOTIDE SEQUENCE [LARGE SCALE GENOMIC DNA]</scope>
    <source>
        <strain evidence="1 2">DSM 6462</strain>
    </source>
</reference>
<comment type="caution">
    <text evidence="1">The sequence shown here is derived from an EMBL/GenBank/DDBJ whole genome shotgun (WGS) entry which is preliminary data.</text>
</comment>
<dbReference type="AlphaFoldDB" id="A0A2V3UG15"/>
<protein>
    <submittedName>
        <fullName evidence="1">Uncharacterized protein</fullName>
    </submittedName>
</protein>
<gene>
    <name evidence="1" type="ORF">C7450_10140</name>
</gene>
<dbReference type="EMBL" id="QJJK01000001">
    <property type="protein sequence ID" value="PXW64285.1"/>
    <property type="molecule type" value="Genomic_DNA"/>
</dbReference>
<proteinExistence type="predicted"/>
<evidence type="ECO:0000313" key="1">
    <source>
        <dbReference type="EMBL" id="PXW64285.1"/>
    </source>
</evidence>
<name>A0A2V3UG15_9HYPH</name>
<evidence type="ECO:0000313" key="2">
    <source>
        <dbReference type="Proteomes" id="UP000248021"/>
    </source>
</evidence>